<feature type="region of interest" description="Disordered" evidence="1">
    <location>
        <begin position="200"/>
        <end position="228"/>
    </location>
</feature>
<organism evidence="3 4">
    <name type="scientific">Myotis myotis</name>
    <name type="common">Greater mouse-eared bat</name>
    <name type="synonym">Vespertilio myotis</name>
    <dbReference type="NCBI Taxonomy" id="51298"/>
    <lineage>
        <taxon>Eukaryota</taxon>
        <taxon>Metazoa</taxon>
        <taxon>Chordata</taxon>
        <taxon>Craniata</taxon>
        <taxon>Vertebrata</taxon>
        <taxon>Euteleostomi</taxon>
        <taxon>Mammalia</taxon>
        <taxon>Eutheria</taxon>
        <taxon>Laurasiatheria</taxon>
        <taxon>Chiroptera</taxon>
        <taxon>Yangochiroptera</taxon>
        <taxon>Vespertilionidae</taxon>
        <taxon>Myotis</taxon>
    </lineage>
</organism>
<evidence type="ECO:0000256" key="1">
    <source>
        <dbReference type="SAM" id="MobiDB-lite"/>
    </source>
</evidence>
<dbReference type="PANTHER" id="PTHR33955:SF1">
    <property type="entry name" value="TRANSMEMBRANE PROTEIN 52B"/>
    <property type="match status" value="1"/>
</dbReference>
<keyword evidence="2" id="KW-0472">Membrane</keyword>
<gene>
    <name evidence="3" type="ORF">mMyoMyo1_019408</name>
</gene>
<name>A0A7J7Z9X7_MYOMY</name>
<evidence type="ECO:0000313" key="4">
    <source>
        <dbReference type="Proteomes" id="UP000527355"/>
    </source>
</evidence>
<protein>
    <submittedName>
        <fullName evidence="3">Transmembrane protein 52B</fullName>
    </submittedName>
</protein>
<dbReference type="Pfam" id="PF14979">
    <property type="entry name" value="TMEM52"/>
    <property type="match status" value="2"/>
</dbReference>
<feature type="transmembrane region" description="Helical" evidence="2">
    <location>
        <begin position="117"/>
        <end position="140"/>
    </location>
</feature>
<proteinExistence type="predicted"/>
<feature type="region of interest" description="Disordered" evidence="1">
    <location>
        <begin position="1"/>
        <end position="25"/>
    </location>
</feature>
<dbReference type="EMBL" id="JABWUV010000003">
    <property type="protein sequence ID" value="KAF6370899.1"/>
    <property type="molecule type" value="Genomic_DNA"/>
</dbReference>
<dbReference type="InterPro" id="IPR038942">
    <property type="entry name" value="TMEM52"/>
</dbReference>
<dbReference type="AlphaFoldDB" id="A0A7J7Z9X7"/>
<keyword evidence="2" id="KW-1133">Transmembrane helix</keyword>
<dbReference type="Proteomes" id="UP000527355">
    <property type="component" value="Unassembled WGS sequence"/>
</dbReference>
<dbReference type="VEuPathDB" id="HostDB:GeneID_118651916"/>
<evidence type="ECO:0000313" key="3">
    <source>
        <dbReference type="EMBL" id="KAF6370899.1"/>
    </source>
</evidence>
<dbReference type="PANTHER" id="PTHR33955">
    <property type="entry name" value="TRANSMEMBRANE PROTEIN 52"/>
    <property type="match status" value="1"/>
</dbReference>
<keyword evidence="2 3" id="KW-0812">Transmembrane</keyword>
<feature type="compositionally biased region" description="Basic and acidic residues" evidence="1">
    <location>
        <begin position="16"/>
        <end position="25"/>
    </location>
</feature>
<reference evidence="3 4" key="1">
    <citation type="journal article" date="2020" name="Nature">
        <title>Six reference-quality genomes reveal evolution of bat adaptations.</title>
        <authorList>
            <person name="Jebb D."/>
            <person name="Huang Z."/>
            <person name="Pippel M."/>
            <person name="Hughes G.M."/>
            <person name="Lavrichenko K."/>
            <person name="Devanna P."/>
            <person name="Winkler S."/>
            <person name="Jermiin L.S."/>
            <person name="Skirmuntt E.C."/>
            <person name="Katzourakis A."/>
            <person name="Burkitt-Gray L."/>
            <person name="Ray D.A."/>
            <person name="Sullivan K.A.M."/>
            <person name="Roscito J.G."/>
            <person name="Kirilenko B.M."/>
            <person name="Davalos L.M."/>
            <person name="Corthals A.P."/>
            <person name="Power M.L."/>
            <person name="Jones G."/>
            <person name="Ransome R.D."/>
            <person name="Dechmann D.K.N."/>
            <person name="Locatelli A.G."/>
            <person name="Puechmaille S.J."/>
            <person name="Fedrigo O."/>
            <person name="Jarvis E.D."/>
            <person name="Hiller M."/>
            <person name="Vernes S.C."/>
            <person name="Myers E.W."/>
            <person name="Teeling E.C."/>
        </authorList>
    </citation>
    <scope>NUCLEOTIDE SEQUENCE [LARGE SCALE GENOMIC DNA]</scope>
    <source>
        <strain evidence="3">MMyoMyo1</strain>
        <tissue evidence="3">Flight muscle</tissue>
    </source>
</reference>
<sequence length="228" mass="25452">MNGKGKIMGNKKPRGIRREKERKENSDLLLRKVSLLSPLGQEVRQGAEHGKEAAEHGKQVTDTQCVIPETQEFSPMGLRVHTVLASTLVYFIQLPWARCEESCVSPEHCLTTDWVHLWYIWLLVVIGALLLLCGLTSVCFRCCLSRQQNGEDEGRPPYEVTVIAFDHDSTLQLPSSVDTLPGYEEALHMSRFTVARCGPKAPDLPSVPEEKQLPPVEKVSPQGEHASN</sequence>
<keyword evidence="4" id="KW-1185">Reference proteome</keyword>
<comment type="caution">
    <text evidence="3">The sequence shown here is derived from an EMBL/GenBank/DDBJ whole genome shotgun (WGS) entry which is preliminary data.</text>
</comment>
<feature type="transmembrane region" description="Helical" evidence="2">
    <location>
        <begin position="78"/>
        <end position="97"/>
    </location>
</feature>
<evidence type="ECO:0000256" key="2">
    <source>
        <dbReference type="SAM" id="Phobius"/>
    </source>
</evidence>
<accession>A0A7J7Z9X7</accession>